<evidence type="ECO:0008006" key="3">
    <source>
        <dbReference type="Google" id="ProtNLM"/>
    </source>
</evidence>
<sequence>MPLEARRRPGCQITREVIGDATAAELQGTAGGLTKGWQQSWITKVGSYWACVESLATVSGKVKRFWTPCSGGGAEDAVAVDNPLDLEITYEDPLHLHPIHDVDRPDHVAALTAAMEATGWDGPPLVVHDGTGLTGVHRIHAARAALPSIEVPTVAAAALFAAAGVDFDAEADLDDLGPELEQLYDKLPACVRQDYGMQA</sequence>
<reference evidence="1 2" key="1">
    <citation type="journal article" date="2019" name="Int. J. Syst. Evol. Microbiol.">
        <title>The Global Catalogue of Microorganisms (GCM) 10K type strain sequencing project: providing services to taxonomists for standard genome sequencing and annotation.</title>
        <authorList>
            <consortium name="The Broad Institute Genomics Platform"/>
            <consortium name="The Broad Institute Genome Sequencing Center for Infectious Disease"/>
            <person name="Wu L."/>
            <person name="Ma J."/>
        </authorList>
    </citation>
    <scope>NUCLEOTIDE SEQUENCE [LARGE SCALE GENOMIC DNA]</scope>
    <source>
        <strain evidence="1 2">JCM 6833</strain>
    </source>
</reference>
<gene>
    <name evidence="1" type="ORF">GCM10010411_76910</name>
</gene>
<evidence type="ECO:0000313" key="1">
    <source>
        <dbReference type="EMBL" id="GAA2628211.1"/>
    </source>
</evidence>
<protein>
    <recommendedName>
        <fullName evidence="3">ParB/Sulfiredoxin domain-containing protein</fullName>
    </recommendedName>
</protein>
<name>A0ABN3QJK9_9ACTN</name>
<dbReference type="EMBL" id="BAAATD010000013">
    <property type="protein sequence ID" value="GAA2628211.1"/>
    <property type="molecule type" value="Genomic_DNA"/>
</dbReference>
<comment type="caution">
    <text evidence="1">The sequence shown here is derived from an EMBL/GenBank/DDBJ whole genome shotgun (WGS) entry which is preliminary data.</text>
</comment>
<evidence type="ECO:0000313" key="2">
    <source>
        <dbReference type="Proteomes" id="UP001501509"/>
    </source>
</evidence>
<organism evidence="1 2">
    <name type="scientific">Actinomadura fulvescens</name>
    <dbReference type="NCBI Taxonomy" id="46160"/>
    <lineage>
        <taxon>Bacteria</taxon>
        <taxon>Bacillati</taxon>
        <taxon>Actinomycetota</taxon>
        <taxon>Actinomycetes</taxon>
        <taxon>Streptosporangiales</taxon>
        <taxon>Thermomonosporaceae</taxon>
        <taxon>Actinomadura</taxon>
    </lineage>
</organism>
<proteinExistence type="predicted"/>
<accession>A0ABN3QJK9</accession>
<dbReference type="Proteomes" id="UP001501509">
    <property type="component" value="Unassembled WGS sequence"/>
</dbReference>
<keyword evidence="2" id="KW-1185">Reference proteome</keyword>